<name>G6FZ21_9CYAN</name>
<evidence type="ECO:0000313" key="2">
    <source>
        <dbReference type="EMBL" id="EHC09039.1"/>
    </source>
</evidence>
<dbReference type="PATRIC" id="fig|741277.3.peg.3606"/>
<gene>
    <name evidence="2" type="ORF">FJSC11DRAFT_4120</name>
</gene>
<dbReference type="RefSeq" id="WP_009459587.1">
    <property type="nucleotide sequence ID" value="NZ_AGIZ01000015.1"/>
</dbReference>
<evidence type="ECO:0000313" key="3">
    <source>
        <dbReference type="Proteomes" id="UP000004344"/>
    </source>
</evidence>
<dbReference type="Proteomes" id="UP000004344">
    <property type="component" value="Unassembled WGS sequence"/>
</dbReference>
<feature type="region of interest" description="Disordered" evidence="1">
    <location>
        <begin position="76"/>
        <end position="121"/>
    </location>
</feature>
<protein>
    <submittedName>
        <fullName evidence="2">Uncharacterized protein</fullName>
    </submittedName>
</protein>
<evidence type="ECO:0000256" key="1">
    <source>
        <dbReference type="SAM" id="MobiDB-lite"/>
    </source>
</evidence>
<accession>G6FZ21</accession>
<dbReference type="GeneID" id="35797967"/>
<feature type="compositionally biased region" description="Basic residues" evidence="1">
    <location>
        <begin position="105"/>
        <end position="116"/>
    </location>
</feature>
<sequence>MFGFIKNLITGIMKFITGLLPGKKKGNGYYLELKEEAETTPPVAAAKATAEKVAAVAKSAADKVTELTESEADKAVAETNGAKQSPAPVAAAPETSNGAKDVKKPSRKTSIKSAKKAKAEAKPESTVELVQTAEGVTIEVKEDKAPAVAAKAQPTETTFAPKYLMPTSTNGRRRPGANMNSFLEMARQVKTPANKSK</sequence>
<organism evidence="2 3">
    <name type="scientific">Fischerella thermalis JSC-11</name>
    <dbReference type="NCBI Taxonomy" id="741277"/>
    <lineage>
        <taxon>Bacteria</taxon>
        <taxon>Bacillati</taxon>
        <taxon>Cyanobacteriota</taxon>
        <taxon>Cyanophyceae</taxon>
        <taxon>Nostocales</taxon>
        <taxon>Hapalosiphonaceae</taxon>
        <taxon>Fischerella</taxon>
    </lineage>
</organism>
<keyword evidence="3" id="KW-1185">Reference proteome</keyword>
<comment type="caution">
    <text evidence="2">The sequence shown here is derived from an EMBL/GenBank/DDBJ whole genome shotgun (WGS) entry which is preliminary data.</text>
</comment>
<dbReference type="AlphaFoldDB" id="G6FZ21"/>
<dbReference type="EMBL" id="AGIZ01000015">
    <property type="protein sequence ID" value="EHC09039.1"/>
    <property type="molecule type" value="Genomic_DNA"/>
</dbReference>
<reference evidence="2 3" key="1">
    <citation type="submission" date="2011-09" db="EMBL/GenBank/DDBJ databases">
        <title>The draft genome of Fischerella sp. JSC-11.</title>
        <authorList>
            <consortium name="US DOE Joint Genome Institute (JGI-PGF)"/>
            <person name="Lucas S."/>
            <person name="Han J."/>
            <person name="Lapidus A."/>
            <person name="Cheng J.-F."/>
            <person name="Goodwin L."/>
            <person name="Pitluck S."/>
            <person name="Peters L."/>
            <person name="Land M.L."/>
            <person name="Hauser L."/>
            <person name="Sarkisova S."/>
            <person name="Bryant D.A."/>
            <person name="Brown I."/>
            <person name="Woyke T.J."/>
        </authorList>
    </citation>
    <scope>NUCLEOTIDE SEQUENCE [LARGE SCALE GENOMIC DNA]</scope>
    <source>
        <strain evidence="2 3">JSC-11</strain>
    </source>
</reference>
<proteinExistence type="predicted"/>